<feature type="transmembrane region" description="Helical" evidence="6">
    <location>
        <begin position="186"/>
        <end position="212"/>
    </location>
</feature>
<feature type="transmembrane region" description="Helical" evidence="6">
    <location>
        <begin position="138"/>
        <end position="160"/>
    </location>
</feature>
<organism evidence="8 9">
    <name type="scientific">Pichia membranifaciens NRRL Y-2026</name>
    <dbReference type="NCBI Taxonomy" id="763406"/>
    <lineage>
        <taxon>Eukaryota</taxon>
        <taxon>Fungi</taxon>
        <taxon>Dikarya</taxon>
        <taxon>Ascomycota</taxon>
        <taxon>Saccharomycotina</taxon>
        <taxon>Pichiomycetes</taxon>
        <taxon>Pichiales</taxon>
        <taxon>Pichiaceae</taxon>
        <taxon>Pichia</taxon>
    </lineage>
</organism>
<dbReference type="PANTHER" id="PTHR22950:SF461">
    <property type="entry name" value="AMINO ACID TRANSPORTER TRANSMEMBRANE DOMAIN-CONTAINING PROTEIN"/>
    <property type="match status" value="1"/>
</dbReference>
<dbReference type="RefSeq" id="XP_019015273.1">
    <property type="nucleotide sequence ID" value="XM_019161994.1"/>
</dbReference>
<dbReference type="Gene3D" id="1.20.1740.10">
    <property type="entry name" value="Amino acid/polyamine transporter I"/>
    <property type="match status" value="1"/>
</dbReference>
<dbReference type="GeneID" id="30178681"/>
<dbReference type="Proteomes" id="UP000094455">
    <property type="component" value="Unassembled WGS sequence"/>
</dbReference>
<sequence>MSAGIAPLGSFGVSPRVSRIYDDFDEKKEHLDGTVSSVEAVSHSNEKNVHNLPLQAYLHYAEVQRECEKENDLDKLYDIQTEQMRTEPKCNLSEEKLQVQRKLRIAKSAAVFFLITTDILGPFNAPYAVAQMGYVPGVILYVLFGIFAAICGYFLNICFVKTDSNNFPIRTFADVSARAISGKVRVFFAIFQFIQMIMTVAQCVLGAASSLAQLLDTNLGRNTLCYTVNILVWSILGMIVGQIKTLARFSRISNLAVWITVAVCVMTMVGSATSGPNYQIFWSNYGKVWPYTVPVFKTAIMTGSLSNKISGMNNMVFAWGGATVFAEVMAELKRPMDFWKGMVCAQAFILIVYLFFGLFVYSYLGQYCFVTAYQSITSVKLQNAMNVIVIISFMLAAVLYGNVGLKSAYNGIFVPDFNFPLLSTRKGNLLWPVLVVVYWAVAYIIGSAIPSISTLVSIIGAFCIYNLSYTFPFMFLLALMWRMDAGSLDAFDLVTMTVTKADTYKNWSRWKRAITSGGWKRTLAKVALFLLSLASLANCGLCAYTAVESAIETYSNSVASPFTCTAPV</sequence>
<keyword evidence="5 6" id="KW-0472">Membrane</keyword>
<accession>A0A1E3NDG2</accession>
<feature type="transmembrane region" description="Helical" evidence="6">
    <location>
        <begin position="224"/>
        <end position="243"/>
    </location>
</feature>
<feature type="domain" description="Amino acid transporter transmembrane" evidence="7">
    <location>
        <begin position="113"/>
        <end position="483"/>
    </location>
</feature>
<keyword evidence="9" id="KW-1185">Reference proteome</keyword>
<evidence type="ECO:0000256" key="4">
    <source>
        <dbReference type="ARBA" id="ARBA00022989"/>
    </source>
</evidence>
<dbReference type="EMBL" id="KV454008">
    <property type="protein sequence ID" value="ODQ44160.1"/>
    <property type="molecule type" value="Genomic_DNA"/>
</dbReference>
<evidence type="ECO:0000313" key="8">
    <source>
        <dbReference type="EMBL" id="ODQ44160.1"/>
    </source>
</evidence>
<dbReference type="AlphaFoldDB" id="A0A1E3NDG2"/>
<evidence type="ECO:0000256" key="2">
    <source>
        <dbReference type="ARBA" id="ARBA00008066"/>
    </source>
</evidence>
<evidence type="ECO:0000256" key="6">
    <source>
        <dbReference type="SAM" id="Phobius"/>
    </source>
</evidence>
<evidence type="ECO:0000256" key="1">
    <source>
        <dbReference type="ARBA" id="ARBA00004141"/>
    </source>
</evidence>
<name>A0A1E3NDG2_9ASCO</name>
<dbReference type="InterPro" id="IPR013057">
    <property type="entry name" value="AA_transpt_TM"/>
</dbReference>
<dbReference type="Pfam" id="PF01490">
    <property type="entry name" value="Aa_trans"/>
    <property type="match status" value="1"/>
</dbReference>
<dbReference type="GO" id="GO:0015179">
    <property type="term" value="F:L-amino acid transmembrane transporter activity"/>
    <property type="evidence" value="ECO:0007669"/>
    <property type="project" value="TreeGrafter"/>
</dbReference>
<dbReference type="STRING" id="763406.A0A1E3NDG2"/>
<keyword evidence="4 6" id="KW-1133">Transmembrane helix</keyword>
<feature type="transmembrane region" description="Helical" evidence="6">
    <location>
        <begin position="342"/>
        <end position="364"/>
    </location>
</feature>
<keyword evidence="3 6" id="KW-0812">Transmembrane</keyword>
<proteinExistence type="inferred from homology"/>
<gene>
    <name evidence="8" type="ORF">PICMEDRAFT_18426</name>
</gene>
<dbReference type="PANTHER" id="PTHR22950">
    <property type="entry name" value="AMINO ACID TRANSPORTER"/>
    <property type="match status" value="1"/>
</dbReference>
<comment type="similarity">
    <text evidence="2">Belongs to the amino acid/polyamine transporter 2 family.</text>
</comment>
<evidence type="ECO:0000256" key="3">
    <source>
        <dbReference type="ARBA" id="ARBA00022692"/>
    </source>
</evidence>
<dbReference type="OrthoDB" id="40134at2759"/>
<evidence type="ECO:0000259" key="7">
    <source>
        <dbReference type="Pfam" id="PF01490"/>
    </source>
</evidence>
<protein>
    <recommendedName>
        <fullName evidence="7">Amino acid transporter transmembrane domain-containing protein</fullName>
    </recommendedName>
</protein>
<feature type="transmembrane region" description="Helical" evidence="6">
    <location>
        <begin position="429"/>
        <end position="449"/>
    </location>
</feature>
<feature type="transmembrane region" description="Helical" evidence="6">
    <location>
        <begin position="384"/>
        <end position="403"/>
    </location>
</feature>
<feature type="transmembrane region" description="Helical" evidence="6">
    <location>
        <begin position="105"/>
        <end position="123"/>
    </location>
</feature>
<feature type="transmembrane region" description="Helical" evidence="6">
    <location>
        <begin position="255"/>
        <end position="273"/>
    </location>
</feature>
<evidence type="ECO:0000313" key="9">
    <source>
        <dbReference type="Proteomes" id="UP000094455"/>
    </source>
</evidence>
<reference evidence="8 9" key="1">
    <citation type="journal article" date="2016" name="Proc. Natl. Acad. Sci. U.S.A.">
        <title>Comparative genomics of biotechnologically important yeasts.</title>
        <authorList>
            <person name="Riley R."/>
            <person name="Haridas S."/>
            <person name="Wolfe K.H."/>
            <person name="Lopes M.R."/>
            <person name="Hittinger C.T."/>
            <person name="Goeker M."/>
            <person name="Salamov A.A."/>
            <person name="Wisecaver J.H."/>
            <person name="Long T.M."/>
            <person name="Calvey C.H."/>
            <person name="Aerts A.L."/>
            <person name="Barry K.W."/>
            <person name="Choi C."/>
            <person name="Clum A."/>
            <person name="Coughlan A.Y."/>
            <person name="Deshpande S."/>
            <person name="Douglass A.P."/>
            <person name="Hanson S.J."/>
            <person name="Klenk H.-P."/>
            <person name="LaButti K.M."/>
            <person name="Lapidus A."/>
            <person name="Lindquist E.A."/>
            <person name="Lipzen A.M."/>
            <person name="Meier-Kolthoff J.P."/>
            <person name="Ohm R.A."/>
            <person name="Otillar R.P."/>
            <person name="Pangilinan J.L."/>
            <person name="Peng Y."/>
            <person name="Rokas A."/>
            <person name="Rosa C.A."/>
            <person name="Scheuner C."/>
            <person name="Sibirny A.A."/>
            <person name="Slot J.C."/>
            <person name="Stielow J.B."/>
            <person name="Sun H."/>
            <person name="Kurtzman C.P."/>
            <person name="Blackwell M."/>
            <person name="Grigoriev I.V."/>
            <person name="Jeffries T.W."/>
        </authorList>
    </citation>
    <scope>NUCLEOTIDE SEQUENCE [LARGE SCALE GENOMIC DNA]</scope>
    <source>
        <strain evidence="8 9">NRRL Y-2026</strain>
    </source>
</reference>
<dbReference type="GO" id="GO:0016020">
    <property type="term" value="C:membrane"/>
    <property type="evidence" value="ECO:0007669"/>
    <property type="project" value="UniProtKB-SubCell"/>
</dbReference>
<comment type="subcellular location">
    <subcellularLocation>
        <location evidence="1">Membrane</location>
        <topology evidence="1">Multi-pass membrane protein</topology>
    </subcellularLocation>
</comment>
<feature type="transmembrane region" description="Helical" evidence="6">
    <location>
        <begin position="455"/>
        <end position="479"/>
    </location>
</feature>
<evidence type="ECO:0000256" key="5">
    <source>
        <dbReference type="ARBA" id="ARBA00023136"/>
    </source>
</evidence>